<feature type="non-terminal residue" evidence="1">
    <location>
        <position position="1"/>
    </location>
</feature>
<accession>X0SZ58</accession>
<organism evidence="1">
    <name type="scientific">marine sediment metagenome</name>
    <dbReference type="NCBI Taxonomy" id="412755"/>
    <lineage>
        <taxon>unclassified sequences</taxon>
        <taxon>metagenomes</taxon>
        <taxon>ecological metagenomes</taxon>
    </lineage>
</organism>
<evidence type="ECO:0000313" key="1">
    <source>
        <dbReference type="EMBL" id="GAF86453.1"/>
    </source>
</evidence>
<sequence length="37" mass="4123">SAGGIVVRVPADIVKVLNLTEKDYVEIDLQKIELKKK</sequence>
<gene>
    <name evidence="1" type="ORF">S01H1_30775</name>
</gene>
<reference evidence="1" key="1">
    <citation type="journal article" date="2014" name="Front. Microbiol.">
        <title>High frequency of phylogenetically diverse reductive dehalogenase-homologous genes in deep subseafloor sedimentary metagenomes.</title>
        <authorList>
            <person name="Kawai M."/>
            <person name="Futagami T."/>
            <person name="Toyoda A."/>
            <person name="Takaki Y."/>
            <person name="Nishi S."/>
            <person name="Hori S."/>
            <person name="Arai W."/>
            <person name="Tsubouchi T."/>
            <person name="Morono Y."/>
            <person name="Uchiyama I."/>
            <person name="Ito T."/>
            <person name="Fujiyama A."/>
            <person name="Inagaki F."/>
            <person name="Takami H."/>
        </authorList>
    </citation>
    <scope>NUCLEOTIDE SEQUENCE</scope>
    <source>
        <strain evidence="1">Expedition CK06-06</strain>
    </source>
</reference>
<name>X0SZ58_9ZZZZ</name>
<proteinExistence type="predicted"/>
<protein>
    <submittedName>
        <fullName evidence="1">Uncharacterized protein</fullName>
    </submittedName>
</protein>
<dbReference type="AlphaFoldDB" id="X0SZ58"/>
<dbReference type="EMBL" id="BARS01018960">
    <property type="protein sequence ID" value="GAF86453.1"/>
    <property type="molecule type" value="Genomic_DNA"/>
</dbReference>
<comment type="caution">
    <text evidence="1">The sequence shown here is derived from an EMBL/GenBank/DDBJ whole genome shotgun (WGS) entry which is preliminary data.</text>
</comment>